<dbReference type="KEGG" id="cart:PA27867_2195"/>
<dbReference type="PROSITE" id="PS50206">
    <property type="entry name" value="RHODANESE_3"/>
    <property type="match status" value="1"/>
</dbReference>
<feature type="domain" description="Rhodanese" evidence="1">
    <location>
        <begin position="26"/>
        <end position="124"/>
    </location>
</feature>
<dbReference type="InterPro" id="IPR001763">
    <property type="entry name" value="Rhodanese-like_dom"/>
</dbReference>
<dbReference type="Proteomes" id="UP000092582">
    <property type="component" value="Chromosome 1"/>
</dbReference>
<sequence length="128" mass="13470">MTDITNTTTDTTEPKLVTAAEGADWVRDGAVLIDVRSQPTRERVGGIAGAIVVDRERLPELFGADSPERLAQVHSEEDPIVVVCGSVVGSQPVADWLVEHGHTAVAHVDGGFDAWKAAGQTVTPGTES</sequence>
<dbReference type="InterPro" id="IPR036873">
    <property type="entry name" value="Rhodanese-like_dom_sf"/>
</dbReference>
<keyword evidence="2" id="KW-0808">Transferase</keyword>
<dbReference type="EMBL" id="CP016282">
    <property type="protein sequence ID" value="ANP73147.1"/>
    <property type="molecule type" value="Genomic_DNA"/>
</dbReference>
<reference evidence="2 3" key="1">
    <citation type="submission" date="2016-06" db="EMBL/GenBank/DDBJ databases">
        <title>Genome sequencing of Cryobacterium arcticum PAMC 27867.</title>
        <authorList>
            <person name="Lee J."/>
            <person name="Kim O.-S."/>
        </authorList>
    </citation>
    <scope>NUCLEOTIDE SEQUENCE [LARGE SCALE GENOMIC DNA]</scope>
    <source>
        <strain evidence="2 3">PAMC 27867</strain>
    </source>
</reference>
<evidence type="ECO:0000313" key="3">
    <source>
        <dbReference type="Proteomes" id="UP000092582"/>
    </source>
</evidence>
<dbReference type="Gene3D" id="3.40.250.10">
    <property type="entry name" value="Rhodanese-like domain"/>
    <property type="match status" value="1"/>
</dbReference>
<dbReference type="SMART" id="SM00450">
    <property type="entry name" value="RHOD"/>
    <property type="match status" value="1"/>
</dbReference>
<dbReference type="PANTHER" id="PTHR44086">
    <property type="entry name" value="THIOSULFATE SULFURTRANSFERASE RDL2, MITOCHONDRIAL-RELATED"/>
    <property type="match status" value="1"/>
</dbReference>
<dbReference type="STRING" id="670052.PA27867_2195"/>
<keyword evidence="3" id="KW-1185">Reference proteome</keyword>
<evidence type="ECO:0000259" key="1">
    <source>
        <dbReference type="PROSITE" id="PS50206"/>
    </source>
</evidence>
<name>A0A1B1BKH9_9MICO</name>
<dbReference type="SUPFAM" id="SSF52821">
    <property type="entry name" value="Rhodanese/Cell cycle control phosphatase"/>
    <property type="match status" value="1"/>
</dbReference>
<evidence type="ECO:0000313" key="2">
    <source>
        <dbReference type="EMBL" id="ANP73147.1"/>
    </source>
</evidence>
<dbReference type="AlphaFoldDB" id="A0A1B1BKH9"/>
<dbReference type="GO" id="GO:0004792">
    <property type="term" value="F:thiosulfate-cyanide sulfurtransferase activity"/>
    <property type="evidence" value="ECO:0007669"/>
    <property type="project" value="TreeGrafter"/>
</dbReference>
<dbReference type="Pfam" id="PF00581">
    <property type="entry name" value="Rhodanese"/>
    <property type="match status" value="1"/>
</dbReference>
<proteinExistence type="predicted"/>
<accession>A0A1B1BKH9</accession>
<dbReference type="PANTHER" id="PTHR44086:SF10">
    <property type="entry name" value="THIOSULFATE SULFURTRANSFERASE_RHODANESE-LIKE DOMAIN-CONTAINING PROTEIN 3"/>
    <property type="match status" value="1"/>
</dbReference>
<organism evidence="2 3">
    <name type="scientific">Cryobacterium arcticum</name>
    <dbReference type="NCBI Taxonomy" id="670052"/>
    <lineage>
        <taxon>Bacteria</taxon>
        <taxon>Bacillati</taxon>
        <taxon>Actinomycetota</taxon>
        <taxon>Actinomycetes</taxon>
        <taxon>Micrococcales</taxon>
        <taxon>Microbacteriaceae</taxon>
        <taxon>Cryobacterium</taxon>
    </lineage>
</organism>
<dbReference type="RefSeq" id="WP_066596340.1">
    <property type="nucleotide sequence ID" value="NZ_CP016282.1"/>
</dbReference>
<protein>
    <submittedName>
        <fullName evidence="2">Sulfurtransferase</fullName>
    </submittedName>
</protein>
<gene>
    <name evidence="2" type="ORF">PA27867_2195</name>
</gene>
<dbReference type="OrthoDB" id="1445766at2"/>